<evidence type="ECO:0000313" key="3">
    <source>
        <dbReference type="EMBL" id="TIB32880.1"/>
    </source>
</evidence>
<evidence type="ECO:0000313" key="4">
    <source>
        <dbReference type="Proteomes" id="UP000306954"/>
    </source>
</evidence>
<evidence type="ECO:0000313" key="5">
    <source>
        <dbReference type="Proteomes" id="UP000310689"/>
    </source>
</evidence>
<sequence length="74" mass="8171">MQTTKDMLNKLKNSNEEGEMKKDTTTATTNSRGDGAETLNVDDRVFTNDPAVLESSRPSSHMGKLGKVDEQLQK</sequence>
<dbReference type="AlphaFoldDB" id="A0A4T0GV93"/>
<accession>A0A4T0GV93</accession>
<evidence type="ECO:0000256" key="1">
    <source>
        <dbReference type="SAM" id="MobiDB-lite"/>
    </source>
</evidence>
<organism evidence="2 4">
    <name type="scientific">Wallemia ichthyophaga</name>
    <dbReference type="NCBI Taxonomy" id="245174"/>
    <lineage>
        <taxon>Eukaryota</taxon>
        <taxon>Fungi</taxon>
        <taxon>Dikarya</taxon>
        <taxon>Basidiomycota</taxon>
        <taxon>Wallemiomycotina</taxon>
        <taxon>Wallemiomycetes</taxon>
        <taxon>Wallemiales</taxon>
        <taxon>Wallemiaceae</taxon>
        <taxon>Wallemia</taxon>
    </lineage>
</organism>
<feature type="compositionally biased region" description="Basic and acidic residues" evidence="1">
    <location>
        <begin position="7"/>
        <end position="24"/>
    </location>
</feature>
<dbReference type="EMBL" id="SPOI01000193">
    <property type="protein sequence ID" value="TIB32880.1"/>
    <property type="molecule type" value="Genomic_DNA"/>
</dbReference>
<proteinExistence type="predicted"/>
<dbReference type="Proteomes" id="UP000306954">
    <property type="component" value="Unassembled WGS sequence"/>
</dbReference>
<reference evidence="4 5" key="1">
    <citation type="submission" date="2019-03" db="EMBL/GenBank/DDBJ databases">
        <title>Sequencing 23 genomes of Wallemia ichthyophaga.</title>
        <authorList>
            <person name="Gostincar C."/>
        </authorList>
    </citation>
    <scope>NUCLEOTIDE SEQUENCE [LARGE SCALE GENOMIC DNA]</scope>
    <source>
        <strain evidence="3 5">EXF-6200</strain>
        <strain evidence="2 4">EXF-8621</strain>
    </source>
</reference>
<gene>
    <name evidence="3" type="ORF">E3P86_03062</name>
    <name evidence="2" type="ORF">E3P90_00565</name>
</gene>
<comment type="caution">
    <text evidence="2">The sequence shown here is derived from an EMBL/GenBank/DDBJ whole genome shotgun (WGS) entry which is preliminary data.</text>
</comment>
<dbReference type="Proteomes" id="UP000310689">
    <property type="component" value="Unassembled WGS sequence"/>
</dbReference>
<feature type="region of interest" description="Disordered" evidence="1">
    <location>
        <begin position="1"/>
        <end position="74"/>
    </location>
</feature>
<protein>
    <submittedName>
        <fullName evidence="2">Uncharacterized protein</fullName>
    </submittedName>
</protein>
<dbReference type="OrthoDB" id="10348580at2759"/>
<evidence type="ECO:0000313" key="2">
    <source>
        <dbReference type="EMBL" id="TIB16287.1"/>
    </source>
</evidence>
<dbReference type="EMBL" id="SPOF01000004">
    <property type="protein sequence ID" value="TIB16287.1"/>
    <property type="molecule type" value="Genomic_DNA"/>
</dbReference>
<name>A0A4T0GV93_WALIC</name>